<dbReference type="Proteomes" id="UP000266196">
    <property type="component" value="Unassembled WGS sequence"/>
</dbReference>
<evidence type="ECO:0000313" key="6">
    <source>
        <dbReference type="Proteomes" id="UP000266196"/>
    </source>
</evidence>
<dbReference type="Pfam" id="PF03184">
    <property type="entry name" value="DDE_1"/>
    <property type="match status" value="1"/>
</dbReference>
<accession>A0A397FCI6</accession>
<sequence length="388" mass="44658">MRRRGYPISTKLQAFGMLETMSDYKVSTALDVSRRTLRNWMSQRHEILAYDGNLKNIKLEPGGRYEVFPDPPGLIEFINHVRDNKRALTTTHLILWIKASQRKWLNNYLATKKQSTSYDSLFRLLQRFCYRHGFSRQRPTKNKVKQADLAEVQSDFAAEFHCEYIAYGKECVYNVDETCIYYDMPPRYIWVVRGGRSNILSREKHSLRMTAVLTVRADGTKLPILFIMKGVPGGRIDELSTFPPGHHYVVQERAWMDKRVWAAYLRDVLGEAIEEPSVVLLDNLESHVSGELYNIMYEELGAHLCALPSNATSVCQPLDVGVMAPFKRNLRNLWLLEEIIVGDDDDPFSLTSRQKRIGEVVDCSMGPCVEPRDSPQFRESSPSLKDVQ</sequence>
<dbReference type="InterPro" id="IPR004875">
    <property type="entry name" value="DDE_SF_endonuclease_dom"/>
</dbReference>
<evidence type="ECO:0000259" key="2">
    <source>
        <dbReference type="Pfam" id="PF03184"/>
    </source>
</evidence>
<dbReference type="InterPro" id="IPR050863">
    <property type="entry name" value="CenT-Element_Derived"/>
</dbReference>
<evidence type="ECO:0000313" key="3">
    <source>
        <dbReference type="EMBL" id="RHY36532.1"/>
    </source>
</evidence>
<dbReference type="AlphaFoldDB" id="A0A397FCI6"/>
<protein>
    <recommendedName>
        <fullName evidence="2">DDE-1 domain-containing protein</fullName>
    </recommendedName>
</protein>
<evidence type="ECO:0000313" key="7">
    <source>
        <dbReference type="Proteomes" id="UP000283543"/>
    </source>
</evidence>
<evidence type="ECO:0000313" key="4">
    <source>
        <dbReference type="EMBL" id="RHZ26642.1"/>
    </source>
</evidence>
<evidence type="ECO:0000256" key="1">
    <source>
        <dbReference type="SAM" id="MobiDB-lite"/>
    </source>
</evidence>
<dbReference type="EMBL" id="QUTB01012035">
    <property type="protein sequence ID" value="RHY36532.1"/>
    <property type="molecule type" value="Genomic_DNA"/>
</dbReference>
<dbReference type="Proteomes" id="UP000286510">
    <property type="component" value="Unassembled WGS sequence"/>
</dbReference>
<proteinExistence type="predicted"/>
<dbReference type="EMBL" id="QUTE01008036">
    <property type="protein sequence ID" value="RHZ26642.1"/>
    <property type="molecule type" value="Genomic_DNA"/>
</dbReference>
<comment type="caution">
    <text evidence="4">The sequence shown here is derived from an EMBL/GenBank/DDBJ whole genome shotgun (WGS) entry which is preliminary data.</text>
</comment>
<feature type="compositionally biased region" description="Polar residues" evidence="1">
    <location>
        <begin position="377"/>
        <end position="388"/>
    </location>
</feature>
<reference evidence="6 7" key="1">
    <citation type="submission" date="2018-08" db="EMBL/GenBank/DDBJ databases">
        <title>Aphanomyces genome sequencing and annotation.</title>
        <authorList>
            <person name="Minardi D."/>
            <person name="Oidtmann B."/>
            <person name="Van Der Giezen M."/>
            <person name="Studholme D.J."/>
        </authorList>
    </citation>
    <scope>NUCLEOTIDE SEQUENCE [LARGE SCALE GENOMIC DNA]</scope>
    <source>
        <strain evidence="4 6">197901</strain>
        <strain evidence="5 8">FDL457</strain>
        <strain evidence="3 7">Si</strain>
    </source>
</reference>
<dbReference type="EMBL" id="QUTF01008677">
    <property type="protein sequence ID" value="RHZ38422.1"/>
    <property type="molecule type" value="Genomic_DNA"/>
</dbReference>
<feature type="region of interest" description="Disordered" evidence="1">
    <location>
        <begin position="368"/>
        <end position="388"/>
    </location>
</feature>
<dbReference type="Proteomes" id="UP000283543">
    <property type="component" value="Unassembled WGS sequence"/>
</dbReference>
<feature type="domain" description="DDE-1" evidence="2">
    <location>
        <begin position="208"/>
        <end position="343"/>
    </location>
</feature>
<evidence type="ECO:0000313" key="8">
    <source>
        <dbReference type="Proteomes" id="UP000286510"/>
    </source>
</evidence>
<dbReference type="VEuPathDB" id="FungiDB:H257_13315"/>
<dbReference type="GO" id="GO:0005634">
    <property type="term" value="C:nucleus"/>
    <property type="evidence" value="ECO:0007669"/>
    <property type="project" value="TreeGrafter"/>
</dbReference>
<dbReference type="PANTHER" id="PTHR19303:SF57">
    <property type="entry name" value="HTH CENPB-TYPE DOMAIN-CONTAINING PROTEIN"/>
    <property type="match status" value="1"/>
</dbReference>
<evidence type="ECO:0000313" key="5">
    <source>
        <dbReference type="EMBL" id="RHZ38422.1"/>
    </source>
</evidence>
<name>A0A397FCI6_APHAT</name>
<dbReference type="PANTHER" id="PTHR19303">
    <property type="entry name" value="TRANSPOSON"/>
    <property type="match status" value="1"/>
</dbReference>
<organism evidence="4 6">
    <name type="scientific">Aphanomyces astaci</name>
    <name type="common">Crayfish plague agent</name>
    <dbReference type="NCBI Taxonomy" id="112090"/>
    <lineage>
        <taxon>Eukaryota</taxon>
        <taxon>Sar</taxon>
        <taxon>Stramenopiles</taxon>
        <taxon>Oomycota</taxon>
        <taxon>Saprolegniomycetes</taxon>
        <taxon>Saprolegniales</taxon>
        <taxon>Verrucalvaceae</taxon>
        <taxon>Aphanomyces</taxon>
    </lineage>
</organism>
<gene>
    <name evidence="5" type="ORF">DYB26_007177</name>
    <name evidence="4" type="ORF">DYB31_010354</name>
    <name evidence="3" type="ORF">DYB34_011999</name>
</gene>
<dbReference type="GO" id="GO:0003677">
    <property type="term" value="F:DNA binding"/>
    <property type="evidence" value="ECO:0007669"/>
    <property type="project" value="TreeGrafter"/>
</dbReference>